<accession>A0ABS6N1R4</accession>
<evidence type="ECO:0000256" key="3">
    <source>
        <dbReference type="ARBA" id="ARBA00022737"/>
    </source>
</evidence>
<dbReference type="Proteomes" id="UP000813068">
    <property type="component" value="Unassembled WGS sequence"/>
</dbReference>
<evidence type="ECO:0000313" key="9">
    <source>
        <dbReference type="Proteomes" id="UP000813068"/>
    </source>
</evidence>
<dbReference type="Pfam" id="PF13432">
    <property type="entry name" value="TPR_16"/>
    <property type="match status" value="1"/>
</dbReference>
<dbReference type="RefSeq" id="WP_217683429.1">
    <property type="nucleotide sequence ID" value="NZ_JAHRGL010000080.1"/>
</dbReference>
<evidence type="ECO:0000256" key="1">
    <source>
        <dbReference type="ARBA" id="ARBA00004922"/>
    </source>
</evidence>
<keyword evidence="2" id="KW-0808">Transferase</keyword>
<dbReference type="EMBL" id="JAHRGL010000080">
    <property type="protein sequence ID" value="MBV2134998.1"/>
    <property type="molecule type" value="Genomic_DNA"/>
</dbReference>
<feature type="domain" description="O-GlcNAc transferase C-terminal" evidence="7">
    <location>
        <begin position="236"/>
        <end position="390"/>
    </location>
</feature>
<gene>
    <name evidence="8" type="ORF">KRX52_19690</name>
</gene>
<feature type="domain" description="Methyltransferase type 11" evidence="6">
    <location>
        <begin position="663"/>
        <end position="720"/>
    </location>
</feature>
<organism evidence="8 9">
    <name type="scientific">Geopseudomonas aromaticivorans</name>
    <dbReference type="NCBI Taxonomy" id="2849492"/>
    <lineage>
        <taxon>Bacteria</taxon>
        <taxon>Pseudomonadati</taxon>
        <taxon>Pseudomonadota</taxon>
        <taxon>Gammaproteobacteria</taxon>
        <taxon>Pseudomonadales</taxon>
        <taxon>Pseudomonadaceae</taxon>
        <taxon>Geopseudomonas</taxon>
    </lineage>
</organism>
<comment type="caution">
    <text evidence="8">The sequence shown here is derived from an EMBL/GenBank/DDBJ whole genome shotgun (WGS) entry which is preliminary data.</text>
</comment>
<keyword evidence="3" id="KW-0677">Repeat</keyword>
<proteinExistence type="predicted"/>
<sequence>MKNVLKQIQSSIAILFEQTARLYAAGDAAGAKRAYQQWLTEHGDSPLAHAVYFNLGVLQAETNELPAAERSYRSALNHQPDFLQAAFNLGTTLEKQQRFVEALASWENLLALPDTVSGEKLDLLILALNGRGRLLEDLKRYSEAEAEFTRSLLLKPDQPNVIHHWLHLRQKQCNWPVLSELPGLTPEKMLGYASALSMLDLSDDPELQLKAAQRYVKEKVEPDLLPLANPTGYGHCKLRIGYLSSDFKLHAVSMLTVEMLELHDREHFEIYGFCWSQDDGSALRQRVLAALDIHVPIGHLSDAQAAQCIRDAEIDILVDLQGLTAGARINILARRPAPIQVAYLGFPGTSGMPFIDYTLSDRYVLPESALTHFSEQPLYLPEVFQVCDRQRPVGPTPTRASCGLPEDAFVFCAFNNNHKYTPELFTVWLNILRRTPNSMLWLLADNESVQPNLLAFCAQNDIAAERLVFAPRALPPDYLARYRIADLFLDCFPFNGGTTVNDALWMGLPVLTRSGRTFASRMAGSLLHNTGLEELVVENFEDYENLAVALATQPARLADIKSRLSAARENSELFSTAEQVRKIETMFCQIASYEPEKDMSAKKSSRTGEQTAAAATSTIAVTAPVQSDAKRFLHVGCGPQRKASTTRGFNSDDWIELRLDINEEVQPDIVGTMTDMSRVADASVDAIFSSHNIEHLFPHEVPLALQEFIRVLKADGFAVITCPDLKSVCALVAEDKLIEPAYQSAAGPIAPIDILYGHRPEIAMGNTYMAHRCGFTEKVLVSSLQAAGFATVISITRPESFDIWAVASKSPRSADEMRALAAVHFIK</sequence>
<keyword evidence="9" id="KW-1185">Reference proteome</keyword>
<feature type="domain" description="O-GlcNAc transferase C-terminal" evidence="7">
    <location>
        <begin position="398"/>
        <end position="580"/>
    </location>
</feature>
<dbReference type="Pfam" id="PF13844">
    <property type="entry name" value="Glyco_transf_41"/>
    <property type="match status" value="2"/>
</dbReference>
<dbReference type="InterPro" id="IPR019734">
    <property type="entry name" value="TPR_rpt"/>
</dbReference>
<dbReference type="InterPro" id="IPR013216">
    <property type="entry name" value="Methyltransf_11"/>
</dbReference>
<evidence type="ECO:0000259" key="6">
    <source>
        <dbReference type="Pfam" id="PF08241"/>
    </source>
</evidence>
<dbReference type="Pfam" id="PF08241">
    <property type="entry name" value="Methyltransf_11"/>
    <property type="match status" value="1"/>
</dbReference>
<evidence type="ECO:0000313" key="8">
    <source>
        <dbReference type="EMBL" id="MBV2134998.1"/>
    </source>
</evidence>
<evidence type="ECO:0000259" key="7">
    <source>
        <dbReference type="Pfam" id="PF13844"/>
    </source>
</evidence>
<name>A0ABS6N1R4_9GAMM</name>
<feature type="repeat" description="TPR" evidence="5">
    <location>
        <begin position="125"/>
        <end position="158"/>
    </location>
</feature>
<reference evidence="8 9" key="1">
    <citation type="submission" date="2021-06" db="EMBL/GenBank/DDBJ databases">
        <title>Differences between aerobic and microaerobic xylene degrading microbial communities.</title>
        <authorList>
            <person name="Banerjee S."/>
            <person name="Tancsics A."/>
        </authorList>
    </citation>
    <scope>NUCLEOTIDE SEQUENCE [LARGE SCALE GENOMIC DNA]</scope>
    <source>
        <strain evidence="8 9">MAP12</strain>
    </source>
</reference>
<feature type="repeat" description="TPR" evidence="5">
    <location>
        <begin position="49"/>
        <end position="82"/>
    </location>
</feature>
<dbReference type="PANTHER" id="PTHR44998">
    <property type="match status" value="1"/>
</dbReference>
<protein>
    <submittedName>
        <fullName evidence="8">Tetratricopeptide repeat protein</fullName>
    </submittedName>
</protein>
<dbReference type="SMART" id="SM00028">
    <property type="entry name" value="TPR"/>
    <property type="match status" value="3"/>
</dbReference>
<dbReference type="PROSITE" id="PS50005">
    <property type="entry name" value="TPR"/>
    <property type="match status" value="2"/>
</dbReference>
<comment type="pathway">
    <text evidence="1">Protein modification; protein glycosylation.</text>
</comment>
<evidence type="ECO:0000256" key="4">
    <source>
        <dbReference type="ARBA" id="ARBA00022803"/>
    </source>
</evidence>
<evidence type="ECO:0000256" key="2">
    <source>
        <dbReference type="ARBA" id="ARBA00022679"/>
    </source>
</evidence>
<dbReference type="InterPro" id="IPR029489">
    <property type="entry name" value="OGT/SEC/SPY_C"/>
</dbReference>
<dbReference type="PANTHER" id="PTHR44998:SF1">
    <property type="entry name" value="UDP-N-ACETYLGLUCOSAMINE--PEPTIDE N-ACETYLGLUCOSAMINYLTRANSFERASE 110 KDA SUBUNIT"/>
    <property type="match status" value="1"/>
</dbReference>
<evidence type="ECO:0000256" key="5">
    <source>
        <dbReference type="PROSITE-ProRule" id="PRU00339"/>
    </source>
</evidence>
<keyword evidence="4 5" id="KW-0802">TPR repeat</keyword>